<protein>
    <recommendedName>
        <fullName evidence="3">ThuA-like domain-containing protein</fullName>
    </recommendedName>
</protein>
<name>A0A7W6N864_9HYPH</name>
<evidence type="ECO:0000313" key="1">
    <source>
        <dbReference type="EMBL" id="MBB4040185.1"/>
    </source>
</evidence>
<proteinExistence type="predicted"/>
<dbReference type="SUPFAM" id="SSF52317">
    <property type="entry name" value="Class I glutamine amidotransferase-like"/>
    <property type="match status" value="1"/>
</dbReference>
<dbReference type="Proteomes" id="UP000519439">
    <property type="component" value="Unassembled WGS sequence"/>
</dbReference>
<organism evidence="1 2">
    <name type="scientific">Microvirga flocculans</name>
    <dbReference type="NCBI Taxonomy" id="217168"/>
    <lineage>
        <taxon>Bacteria</taxon>
        <taxon>Pseudomonadati</taxon>
        <taxon>Pseudomonadota</taxon>
        <taxon>Alphaproteobacteria</taxon>
        <taxon>Hyphomicrobiales</taxon>
        <taxon>Methylobacteriaceae</taxon>
        <taxon>Microvirga</taxon>
    </lineage>
</organism>
<comment type="caution">
    <text evidence="1">The sequence shown here is derived from an EMBL/GenBank/DDBJ whole genome shotgun (WGS) entry which is preliminary data.</text>
</comment>
<dbReference type="EMBL" id="JACIDC010000005">
    <property type="protein sequence ID" value="MBB4040185.1"/>
    <property type="molecule type" value="Genomic_DNA"/>
</dbReference>
<evidence type="ECO:0000313" key="2">
    <source>
        <dbReference type="Proteomes" id="UP000519439"/>
    </source>
</evidence>
<dbReference type="AlphaFoldDB" id="A0A7W6N864"/>
<evidence type="ECO:0008006" key="3">
    <source>
        <dbReference type="Google" id="ProtNLM"/>
    </source>
</evidence>
<gene>
    <name evidence="1" type="ORF">GGR34_001836</name>
</gene>
<keyword evidence="2" id="KW-1185">Reference proteome</keyword>
<sequence>MTVAVLDGGCYYHHDIIYGERFRHCFDRAIYAPDLTDGALEGVKALIVADRISPTILREKRRILHAFLQNGGTLIVLGENQAHTWAPGVEWTFRPTNFWWWLDKDVDPGHRIVEPDHEIFRHVAPKDVIWHFHGLLHPPKGAVPLVTIAPEAGGGPDGTILYDHRGIADGKGRLIVTTLDPFYHTGSYFMPAAQRFLTGLLDWTDAAFRNRKTLSP</sequence>
<reference evidence="1 2" key="1">
    <citation type="submission" date="2020-08" db="EMBL/GenBank/DDBJ databases">
        <title>Genomic Encyclopedia of Type Strains, Phase IV (KMG-IV): sequencing the most valuable type-strain genomes for metagenomic binning, comparative biology and taxonomic classification.</title>
        <authorList>
            <person name="Goeker M."/>
        </authorList>
    </citation>
    <scope>NUCLEOTIDE SEQUENCE [LARGE SCALE GENOMIC DNA]</scope>
    <source>
        <strain evidence="1 2">DSM 15743</strain>
    </source>
</reference>
<accession>A0A7W6N864</accession>
<dbReference type="RefSeq" id="WP_027315230.1">
    <property type="nucleotide sequence ID" value="NZ_JACIDC010000005.1"/>
</dbReference>
<dbReference type="InterPro" id="IPR029062">
    <property type="entry name" value="Class_I_gatase-like"/>
</dbReference>